<dbReference type="AlphaFoldDB" id="E6U564"/>
<keyword evidence="2" id="KW-1185">Reference proteome</keyword>
<dbReference type="STRING" id="663278.Ethha_2378"/>
<reference evidence="1 2" key="1">
    <citation type="submission" date="2010-12" db="EMBL/GenBank/DDBJ databases">
        <title>Complete sequence of Ethanoligenens harbinense YUAN-3.</title>
        <authorList>
            <person name="Lucas S."/>
            <person name="Copeland A."/>
            <person name="Lapidus A."/>
            <person name="Cheng J.-F."/>
            <person name="Bruce D."/>
            <person name="Goodwin L."/>
            <person name="Pitluck S."/>
            <person name="Chertkov O."/>
            <person name="Misra M."/>
            <person name="Detter J.C."/>
            <person name="Han C."/>
            <person name="Tapia R."/>
            <person name="Land M."/>
            <person name="Hauser L."/>
            <person name="Jeffries C."/>
            <person name="Kyrpides N."/>
            <person name="Ivanova N."/>
            <person name="Mikhailova N."/>
            <person name="Wang A."/>
            <person name="Mouttaki H."/>
            <person name="He Z."/>
            <person name="Zhou J."/>
            <person name="Hemme C.L."/>
            <person name="Woyke T."/>
        </authorList>
    </citation>
    <scope>NUCLEOTIDE SEQUENCE [LARGE SCALE GENOMIC DNA]</scope>
    <source>
        <strain evidence="2">DSM 18485 / JCM 12961 / CGMCC 1.5033 / YUAN-3</strain>
    </source>
</reference>
<dbReference type="KEGG" id="eha:Ethha_2378"/>
<dbReference type="HOGENOM" id="CLU_013050_0_0_9"/>
<dbReference type="RefSeq" id="WP_013486223.1">
    <property type="nucleotide sequence ID" value="NC_014828.1"/>
</dbReference>
<sequence>MLTPISFNGVALNDGFFSSDLRGAFDADKTLTTNDILDDGQVFGRSKVAPRKLVLQIVAGAHDLARLAVLNRMAAGNALKPLVIDTDFGRLIGYAEVTGFGWSSDTPLLSTVQLTMPDPHWYTLRADTLSLEPHIDNGVIFTGGAWCAAIESWLAAHYQFLTTYTRAQIPNALNETDLVSAQFRMASGTGVYFAPGSGTTEGEFLLLRGMLDTYLSTGDGKWLTFARSVAARMMDVLFDGENLPAVFDGQTYRLPTWLFDVKADFTSEVFYLDRQVTFANGVATFTAQHAARRVFSVRAPDATLQWPNPFSRITGTQYAVASCATDGASTFTVMLEDTSFSGPALVAYSDLGGPVIPKNSTYEAWPVWRPLEPTEISCAVDSLWWLYDCFDRLSRSTGESGWSDACAYLRQVIPSAVRVDDFDDWFDASTGTDDPFDLAGTYWQTSRDGASVSRNMTTGAVDIRIPTGSGFAQYGNGALADTWSTNNYLELEIASTLAGIVRIDIDPTTSYDANTRYSAVAALDGSGVPQTVTLRLSDFLLSAGLVWDMSYKSSTYGVNKDSASTVSATAAADGSYVAAAYSKSADGYAQLEPYPDATIPLTSCPAVTYASGAPCSLRLTDAAGWYWYYPLPAASVKTTVTPALSAFTTSGYQPSNGTPPSVFTGAIRAVVFDFTASGGTFTLYRLGTAQSPAVGVAIANAAVYVDNSAAQTISVYRLRFLPQKVIPYTPYVAPFTVNLLHGSIVTWRGMPYTGYQAPYIWQAIGDPAGVATVLQFLSDAQDAYEAATGVRGPFAPCYVWNRWDAAAYGTPGTWTWNGPDPNTFWGGFQYRALEAAARALENDPALPAAARIVSDFLTMVARYWPSADMYPLTAFPQSGPPTGAYDDPHGAALLLRAAIRAYNSRKVPDLLTQPLILRCMAYLNRLYVSDNQSEVCGTWSTDGDWYAYWSGELLSALSMAHDYFKATV</sequence>
<dbReference type="eggNOG" id="COG3712">
    <property type="taxonomic scope" value="Bacteria"/>
</dbReference>
<dbReference type="Proteomes" id="UP000001551">
    <property type="component" value="Chromosome"/>
</dbReference>
<accession>E6U564</accession>
<proteinExistence type="predicted"/>
<evidence type="ECO:0000313" key="2">
    <source>
        <dbReference type="Proteomes" id="UP000001551"/>
    </source>
</evidence>
<organism evidence="1 2">
    <name type="scientific">Ethanoligenens harbinense (strain DSM 18485 / JCM 12961 / CGMCC 1.5033 / YUAN-3)</name>
    <dbReference type="NCBI Taxonomy" id="663278"/>
    <lineage>
        <taxon>Bacteria</taxon>
        <taxon>Bacillati</taxon>
        <taxon>Bacillota</taxon>
        <taxon>Clostridia</taxon>
        <taxon>Eubacteriales</taxon>
        <taxon>Oscillospiraceae</taxon>
        <taxon>Ethanoligenens</taxon>
    </lineage>
</organism>
<gene>
    <name evidence="1" type="ordered locus">Ethha_2378</name>
</gene>
<dbReference type="EMBL" id="CP002400">
    <property type="protein sequence ID" value="ADU27877.1"/>
    <property type="molecule type" value="Genomic_DNA"/>
</dbReference>
<name>E6U564_ETHHY</name>
<protein>
    <submittedName>
        <fullName evidence="1">Uncharacterized protein</fullName>
    </submittedName>
</protein>
<evidence type="ECO:0000313" key="1">
    <source>
        <dbReference type="EMBL" id="ADU27877.1"/>
    </source>
</evidence>